<protein>
    <recommendedName>
        <fullName evidence="9">Transcriptional regulatory protein</fullName>
    </recommendedName>
</protein>
<sequence>MTDLRVFVVDDEPEVAAGHAAYVRRVPGFEVVGTAGTVQAAVAVLTRQAVDLVLLDLNLPDGHGLDVVRGIRAAGRPIDILAITAAREVEHVRSALALGVVGYLLKPFTFADLRERLEAYRRFREELAGATSASQATVDAMFGELRRPTSSGTSPKGLARDVLEAVIGALTDAQPSALSASEVADAVGTSRVTARRYLQYLADEGRVARAQRLGGSGRPEVTFAWRR</sequence>
<dbReference type="OrthoDB" id="7187989at2"/>
<feature type="domain" description="Response regulatory" evidence="11">
    <location>
        <begin position="5"/>
        <end position="121"/>
    </location>
</feature>
<comment type="caution">
    <text evidence="12">The sequence shown here is derived from an EMBL/GenBank/DDBJ whole genome shotgun (WGS) entry which is preliminary data.</text>
</comment>
<evidence type="ECO:0000256" key="6">
    <source>
        <dbReference type="ARBA" id="ARBA00023125"/>
    </source>
</evidence>
<dbReference type="SUPFAM" id="SSF52172">
    <property type="entry name" value="CheY-like"/>
    <property type="match status" value="1"/>
</dbReference>
<dbReference type="SUPFAM" id="SSF46785">
    <property type="entry name" value="Winged helix' DNA-binding domain"/>
    <property type="match status" value="1"/>
</dbReference>
<evidence type="ECO:0000256" key="8">
    <source>
        <dbReference type="ARBA" id="ARBA00023163"/>
    </source>
</evidence>
<evidence type="ECO:0000256" key="4">
    <source>
        <dbReference type="ARBA" id="ARBA00023012"/>
    </source>
</evidence>
<dbReference type="GO" id="GO:0003677">
    <property type="term" value="F:DNA binding"/>
    <property type="evidence" value="ECO:0007669"/>
    <property type="project" value="UniProtKB-KW"/>
</dbReference>
<keyword evidence="2 9" id="KW-0963">Cytoplasm</keyword>
<gene>
    <name evidence="12" type="ORF">ET989_12640</name>
</gene>
<keyword evidence="6 9" id="KW-0238">DNA-binding</keyword>
<evidence type="ECO:0000313" key="13">
    <source>
        <dbReference type="Proteomes" id="UP000292373"/>
    </source>
</evidence>
<reference evidence="12 13" key="1">
    <citation type="submission" date="2019-01" db="EMBL/GenBank/DDBJ databases">
        <title>Lactibacter flavus gen. nov., sp. nov., a novel bacterium of the family Propionibacteriaceae isolated from raw milk and dairy products.</title>
        <authorList>
            <person name="Huptas C."/>
            <person name="Wenning M."/>
            <person name="Breitenwieser F."/>
            <person name="Doll E."/>
            <person name="Von Neubeck M."/>
            <person name="Busse H.-J."/>
            <person name="Scherer S."/>
        </authorList>
    </citation>
    <scope>NUCLEOTIDE SEQUENCE [LARGE SCALE GENOMIC DNA]</scope>
    <source>
        <strain evidence="12 13">KCTC 33808</strain>
    </source>
</reference>
<evidence type="ECO:0000313" key="12">
    <source>
        <dbReference type="EMBL" id="TBT82983.1"/>
    </source>
</evidence>
<evidence type="ECO:0000256" key="7">
    <source>
        <dbReference type="ARBA" id="ARBA00023159"/>
    </source>
</evidence>
<evidence type="ECO:0000256" key="9">
    <source>
        <dbReference type="PIRNR" id="PIRNR006171"/>
    </source>
</evidence>
<dbReference type="PIRSF" id="PIRSF006171">
    <property type="entry name" value="RR_citrat_malat"/>
    <property type="match status" value="1"/>
</dbReference>
<evidence type="ECO:0000256" key="5">
    <source>
        <dbReference type="ARBA" id="ARBA00023015"/>
    </source>
</evidence>
<keyword evidence="4 9" id="KW-0902">Two-component regulatory system</keyword>
<evidence type="ECO:0000256" key="1">
    <source>
        <dbReference type="ARBA" id="ARBA00004496"/>
    </source>
</evidence>
<dbReference type="GO" id="GO:0000156">
    <property type="term" value="F:phosphorelay response regulator activity"/>
    <property type="evidence" value="ECO:0007669"/>
    <property type="project" value="TreeGrafter"/>
</dbReference>
<dbReference type="InterPro" id="IPR036390">
    <property type="entry name" value="WH_DNA-bd_sf"/>
</dbReference>
<evidence type="ECO:0000259" key="11">
    <source>
        <dbReference type="PROSITE" id="PS50110"/>
    </source>
</evidence>
<dbReference type="GO" id="GO:0003700">
    <property type="term" value="F:DNA-binding transcription factor activity"/>
    <property type="evidence" value="ECO:0007669"/>
    <property type="project" value="InterPro"/>
</dbReference>
<keyword evidence="8 9" id="KW-0804">Transcription</keyword>
<name>A0A4Q9KB73_9ACTN</name>
<dbReference type="Proteomes" id="UP000292373">
    <property type="component" value="Unassembled WGS sequence"/>
</dbReference>
<feature type="modified residue" description="4-aspartylphosphate" evidence="10">
    <location>
        <position position="56"/>
    </location>
</feature>
<dbReference type="PANTHER" id="PTHR45526">
    <property type="entry name" value="TRANSCRIPTIONAL REGULATORY PROTEIN DPIA"/>
    <property type="match status" value="1"/>
</dbReference>
<dbReference type="AlphaFoldDB" id="A0A4Q9KB73"/>
<proteinExistence type="predicted"/>
<accession>A0A4Q9KB73</accession>
<comment type="subcellular location">
    <subcellularLocation>
        <location evidence="1 9">Cytoplasm</location>
    </subcellularLocation>
</comment>
<dbReference type="InterPro" id="IPR011006">
    <property type="entry name" value="CheY-like_superfamily"/>
</dbReference>
<dbReference type="InterPro" id="IPR051271">
    <property type="entry name" value="2C-system_Tx_regulators"/>
</dbReference>
<dbReference type="SMART" id="SM00448">
    <property type="entry name" value="REC"/>
    <property type="match status" value="1"/>
</dbReference>
<dbReference type="Gene3D" id="1.10.10.10">
    <property type="entry name" value="Winged helix-like DNA-binding domain superfamily/Winged helix DNA-binding domain"/>
    <property type="match status" value="1"/>
</dbReference>
<dbReference type="Pfam" id="PF00072">
    <property type="entry name" value="Response_reg"/>
    <property type="match status" value="1"/>
</dbReference>
<evidence type="ECO:0000256" key="2">
    <source>
        <dbReference type="ARBA" id="ARBA00022490"/>
    </source>
</evidence>
<dbReference type="Pfam" id="PF09339">
    <property type="entry name" value="HTH_IclR"/>
    <property type="match status" value="1"/>
</dbReference>
<organism evidence="12 13">
    <name type="scientific">Propioniciclava sinopodophylli</name>
    <dbReference type="NCBI Taxonomy" id="1837344"/>
    <lineage>
        <taxon>Bacteria</taxon>
        <taxon>Bacillati</taxon>
        <taxon>Actinomycetota</taxon>
        <taxon>Actinomycetes</taxon>
        <taxon>Propionibacteriales</taxon>
        <taxon>Propionibacteriaceae</taxon>
        <taxon>Propioniciclava</taxon>
    </lineage>
</organism>
<dbReference type="Gene3D" id="3.40.50.2300">
    <property type="match status" value="1"/>
</dbReference>
<keyword evidence="7 9" id="KW-0010">Activator</keyword>
<keyword evidence="5 9" id="KW-0805">Transcription regulation</keyword>
<dbReference type="RefSeq" id="WP_131169547.1">
    <property type="nucleotide sequence ID" value="NZ_SDMQ01000015.1"/>
</dbReference>
<dbReference type="InterPro" id="IPR024187">
    <property type="entry name" value="Sig_transdc_resp-reg_cit/mal"/>
</dbReference>
<dbReference type="InterPro" id="IPR001789">
    <property type="entry name" value="Sig_transdc_resp-reg_receiver"/>
</dbReference>
<evidence type="ECO:0000256" key="10">
    <source>
        <dbReference type="PROSITE-ProRule" id="PRU00169"/>
    </source>
</evidence>
<dbReference type="GO" id="GO:0005737">
    <property type="term" value="C:cytoplasm"/>
    <property type="evidence" value="ECO:0007669"/>
    <property type="project" value="UniProtKB-SubCell"/>
</dbReference>
<dbReference type="InterPro" id="IPR036388">
    <property type="entry name" value="WH-like_DNA-bd_sf"/>
</dbReference>
<dbReference type="PANTHER" id="PTHR45526:SF1">
    <property type="entry name" value="TRANSCRIPTIONAL REGULATORY PROTEIN DCUR-RELATED"/>
    <property type="match status" value="1"/>
</dbReference>
<dbReference type="EMBL" id="SDMQ01000015">
    <property type="protein sequence ID" value="TBT82983.1"/>
    <property type="molecule type" value="Genomic_DNA"/>
</dbReference>
<keyword evidence="3 10" id="KW-0597">Phosphoprotein</keyword>
<evidence type="ECO:0000256" key="3">
    <source>
        <dbReference type="ARBA" id="ARBA00022553"/>
    </source>
</evidence>
<dbReference type="InterPro" id="IPR005471">
    <property type="entry name" value="Tscrpt_reg_IclR_N"/>
</dbReference>
<keyword evidence="13" id="KW-1185">Reference proteome</keyword>
<dbReference type="PROSITE" id="PS50110">
    <property type="entry name" value="RESPONSE_REGULATORY"/>
    <property type="match status" value="1"/>
</dbReference>